<comment type="caution">
    <text evidence="2">The sequence shown here is derived from an EMBL/GenBank/DDBJ whole genome shotgun (WGS) entry which is preliminary data.</text>
</comment>
<accession>A0AAD5SLY1</accession>
<dbReference type="EMBL" id="JADGJH010004845">
    <property type="protein sequence ID" value="KAJ3083572.1"/>
    <property type="molecule type" value="Genomic_DNA"/>
</dbReference>
<evidence type="ECO:0000256" key="1">
    <source>
        <dbReference type="SAM" id="MobiDB-lite"/>
    </source>
</evidence>
<sequence length="534" mass="56737">MQQQQQQHGGNAVTVVVHAPAEEEVEPCLSYWPDEDVAPIDNTARLRGVSLTSAALQLLAALPGAPPAKPAPLSSPSPESCSELPVCSQSDYTRRLTAAIRAIHRVSPDTGRPLAHSLSSPSPYCVERPVPPSIVLDLDWWRKATNLPLPPSNTSTANDENNEKNENNESNENKESNNNNDSIYSVAHYEQVISFLVATALAPSRLGKRFLLETTIIDAPQPPIPIVLSPAEKSDVLVAVDTVPQAEAVAEAAERVKAESRGASLNVSQSAGLDCNSETSDGKTRAYSLSFSVAGYAEHESVDVITLIRNAFGIKPPPAFFFGGFSGGNNGSNTGGRTRTYTSAAAAAATFDPTQMTRNVRTTSPLRNPVSNNVNTAAIADQKKLFTVLPSMLLLFFNRPVTQTSEGTPCFHRTSIEVPIDIDIGFAASPEALAAAAAAAQRRNRGSSSKKKGGGSNGGGATGTFYRLHGFVTQTEGRFIVYMRVKESRGFWKVGDDGSVAEDEVDLGVRVNSKGVVAALYRSGDAGHGGHQNT</sequence>
<dbReference type="Proteomes" id="UP001211907">
    <property type="component" value="Unassembled WGS sequence"/>
</dbReference>
<organism evidence="2 3">
    <name type="scientific">Physocladia obscura</name>
    <dbReference type="NCBI Taxonomy" id="109957"/>
    <lineage>
        <taxon>Eukaryota</taxon>
        <taxon>Fungi</taxon>
        <taxon>Fungi incertae sedis</taxon>
        <taxon>Chytridiomycota</taxon>
        <taxon>Chytridiomycota incertae sedis</taxon>
        <taxon>Chytridiomycetes</taxon>
        <taxon>Chytridiales</taxon>
        <taxon>Chytriomycetaceae</taxon>
        <taxon>Physocladia</taxon>
    </lineage>
</organism>
<feature type="compositionally biased region" description="Basic residues" evidence="1">
    <location>
        <begin position="442"/>
        <end position="453"/>
    </location>
</feature>
<feature type="region of interest" description="Disordered" evidence="1">
    <location>
        <begin position="439"/>
        <end position="459"/>
    </location>
</feature>
<proteinExistence type="predicted"/>
<gene>
    <name evidence="2" type="ORF">HK100_009435</name>
</gene>
<name>A0AAD5SLY1_9FUNG</name>
<keyword evidence="3" id="KW-1185">Reference proteome</keyword>
<reference evidence="2" key="1">
    <citation type="submission" date="2020-05" db="EMBL/GenBank/DDBJ databases">
        <title>Phylogenomic resolution of chytrid fungi.</title>
        <authorList>
            <person name="Stajich J.E."/>
            <person name="Amses K."/>
            <person name="Simmons R."/>
            <person name="Seto K."/>
            <person name="Myers J."/>
            <person name="Bonds A."/>
            <person name="Quandt C.A."/>
            <person name="Barry K."/>
            <person name="Liu P."/>
            <person name="Grigoriev I."/>
            <person name="Longcore J.E."/>
            <person name="James T.Y."/>
        </authorList>
    </citation>
    <scope>NUCLEOTIDE SEQUENCE</scope>
    <source>
        <strain evidence="2">JEL0513</strain>
    </source>
</reference>
<feature type="region of interest" description="Disordered" evidence="1">
    <location>
        <begin position="147"/>
        <end position="180"/>
    </location>
</feature>
<evidence type="ECO:0000313" key="3">
    <source>
        <dbReference type="Proteomes" id="UP001211907"/>
    </source>
</evidence>
<feature type="compositionally biased region" description="Basic and acidic residues" evidence="1">
    <location>
        <begin position="161"/>
        <end position="175"/>
    </location>
</feature>
<evidence type="ECO:0000313" key="2">
    <source>
        <dbReference type="EMBL" id="KAJ3083572.1"/>
    </source>
</evidence>
<protein>
    <submittedName>
        <fullName evidence="2">Uncharacterized protein</fullName>
    </submittedName>
</protein>
<dbReference type="AlphaFoldDB" id="A0AAD5SLY1"/>